<keyword evidence="1" id="KW-0732">Signal</keyword>
<protein>
    <submittedName>
        <fullName evidence="2">Phosphatidylethanolamine-binding protein</fullName>
    </submittedName>
</protein>
<dbReference type="GO" id="GO:0030414">
    <property type="term" value="F:peptidase inhibitor activity"/>
    <property type="evidence" value="ECO:0007669"/>
    <property type="project" value="TreeGrafter"/>
</dbReference>
<reference evidence="2 3" key="1">
    <citation type="submission" date="2019-12" db="EMBL/GenBank/DDBJ databases">
        <title>A genome sequence resource for the geographically widespread anthracnose pathogen Colletotrichum asianum.</title>
        <authorList>
            <person name="Meng Y."/>
        </authorList>
    </citation>
    <scope>NUCLEOTIDE SEQUENCE [LARGE SCALE GENOMIC DNA]</scope>
    <source>
        <strain evidence="2 3">ICMP 18580</strain>
    </source>
</reference>
<name>A0A8H3WRX0_9PEZI</name>
<dbReference type="Pfam" id="PF01161">
    <property type="entry name" value="PBP"/>
    <property type="match status" value="1"/>
</dbReference>
<dbReference type="Gene3D" id="3.90.280.10">
    <property type="entry name" value="PEBP-like"/>
    <property type="match status" value="1"/>
</dbReference>
<dbReference type="InterPro" id="IPR036610">
    <property type="entry name" value="PEBP-like_sf"/>
</dbReference>
<evidence type="ECO:0000313" key="3">
    <source>
        <dbReference type="Proteomes" id="UP000434172"/>
    </source>
</evidence>
<dbReference type="GO" id="GO:0030162">
    <property type="term" value="P:regulation of proteolysis"/>
    <property type="evidence" value="ECO:0007669"/>
    <property type="project" value="TreeGrafter"/>
</dbReference>
<organism evidence="2 3">
    <name type="scientific">Colletotrichum asianum</name>
    <dbReference type="NCBI Taxonomy" id="702518"/>
    <lineage>
        <taxon>Eukaryota</taxon>
        <taxon>Fungi</taxon>
        <taxon>Dikarya</taxon>
        <taxon>Ascomycota</taxon>
        <taxon>Pezizomycotina</taxon>
        <taxon>Sordariomycetes</taxon>
        <taxon>Hypocreomycetidae</taxon>
        <taxon>Glomerellales</taxon>
        <taxon>Glomerellaceae</taxon>
        <taxon>Colletotrichum</taxon>
        <taxon>Colletotrichum gloeosporioides species complex</taxon>
    </lineage>
</organism>
<gene>
    <name evidence="2" type="ORF">GQ607_003090</name>
</gene>
<accession>A0A8H3WRX0</accession>
<evidence type="ECO:0000313" key="2">
    <source>
        <dbReference type="EMBL" id="KAF0329522.1"/>
    </source>
</evidence>
<dbReference type="PANTHER" id="PTHR11362">
    <property type="entry name" value="PHOSPHATIDYLETHANOLAMINE-BINDING PROTEIN"/>
    <property type="match status" value="1"/>
</dbReference>
<dbReference type="CDD" id="cd00866">
    <property type="entry name" value="PEBP_euk"/>
    <property type="match status" value="1"/>
</dbReference>
<dbReference type="PANTHER" id="PTHR11362:SF148">
    <property type="entry name" value="CARBOXYPEPTIDASE Y INHIBITOR"/>
    <property type="match status" value="1"/>
</dbReference>
<feature type="chain" id="PRO_5034819440" evidence="1">
    <location>
        <begin position="20"/>
        <end position="259"/>
    </location>
</feature>
<dbReference type="AlphaFoldDB" id="A0A8H3WRX0"/>
<dbReference type="Proteomes" id="UP000434172">
    <property type="component" value="Unassembled WGS sequence"/>
</dbReference>
<sequence length="259" mass="27261">MKSQITPLLALIAASLSSASPLSILLPPICPTVGLPATRAAQVRAAFQSSGIIPDILTSINPTTELQVLYGNIPENLGNTFSAAQTLQEPTISFPPEPLHPPSTKYTYIQLDPDAPGPSLPLLRSYLHHIVYNLQPSCVFAQSPVTQARYMPLTPLSVAPHRYVSLLFRQPAGSGEYTPPPLNLVEDVARAPFNLAAYVQQAGLVLVGGNFMREGLGSSVCALVPGCTSSGVGYVGAKNGTALRTDLLGGILNLLPVKG</sequence>
<dbReference type="GO" id="GO:0005543">
    <property type="term" value="F:phospholipid binding"/>
    <property type="evidence" value="ECO:0007669"/>
    <property type="project" value="TreeGrafter"/>
</dbReference>
<dbReference type="InterPro" id="IPR008914">
    <property type="entry name" value="PEBP"/>
</dbReference>
<dbReference type="OrthoDB" id="2506647at2759"/>
<dbReference type="SUPFAM" id="SSF49777">
    <property type="entry name" value="PEBP-like"/>
    <property type="match status" value="1"/>
</dbReference>
<evidence type="ECO:0000256" key="1">
    <source>
        <dbReference type="SAM" id="SignalP"/>
    </source>
</evidence>
<feature type="signal peptide" evidence="1">
    <location>
        <begin position="1"/>
        <end position="19"/>
    </location>
</feature>
<proteinExistence type="predicted"/>
<keyword evidence="3" id="KW-1185">Reference proteome</keyword>
<dbReference type="InterPro" id="IPR035810">
    <property type="entry name" value="PEBP_euk"/>
</dbReference>
<comment type="caution">
    <text evidence="2">The sequence shown here is derived from an EMBL/GenBank/DDBJ whole genome shotgun (WGS) entry which is preliminary data.</text>
</comment>
<dbReference type="GO" id="GO:0046578">
    <property type="term" value="P:regulation of Ras protein signal transduction"/>
    <property type="evidence" value="ECO:0007669"/>
    <property type="project" value="TreeGrafter"/>
</dbReference>
<dbReference type="EMBL" id="WOWK01000011">
    <property type="protein sequence ID" value="KAF0329522.1"/>
    <property type="molecule type" value="Genomic_DNA"/>
</dbReference>